<dbReference type="OrthoDB" id="8019608at2"/>
<organism evidence="1 2">
    <name type="scientific">Methylobacterium phyllostachyos</name>
    <dbReference type="NCBI Taxonomy" id="582672"/>
    <lineage>
        <taxon>Bacteria</taxon>
        <taxon>Pseudomonadati</taxon>
        <taxon>Pseudomonadota</taxon>
        <taxon>Alphaproteobacteria</taxon>
        <taxon>Hyphomicrobiales</taxon>
        <taxon>Methylobacteriaceae</taxon>
        <taxon>Methylobacterium</taxon>
    </lineage>
</organism>
<dbReference type="Proteomes" id="UP000198704">
    <property type="component" value="Unassembled WGS sequence"/>
</dbReference>
<protein>
    <submittedName>
        <fullName evidence="1">Uncharacterized protein</fullName>
    </submittedName>
</protein>
<name>A0A1G9U2K1_9HYPH</name>
<evidence type="ECO:0000313" key="1">
    <source>
        <dbReference type="EMBL" id="SDM54126.1"/>
    </source>
</evidence>
<sequence length="90" mass="10182">MADRGNVETLVVLQPISVDTASPDRVGMLVIANGLLVAVLVRLDAPEHERRGAWYMEVRLGRLAKVRPPVFETLEDATRWVRKRFRENAS</sequence>
<proteinExistence type="predicted"/>
<evidence type="ECO:0000313" key="2">
    <source>
        <dbReference type="Proteomes" id="UP000198704"/>
    </source>
</evidence>
<accession>A0A1G9U2K1</accession>
<dbReference type="AlphaFoldDB" id="A0A1G9U2K1"/>
<keyword evidence="2" id="KW-1185">Reference proteome</keyword>
<reference evidence="2" key="1">
    <citation type="submission" date="2016-10" db="EMBL/GenBank/DDBJ databases">
        <authorList>
            <person name="Varghese N."/>
            <person name="Submissions S."/>
        </authorList>
    </citation>
    <scope>NUCLEOTIDE SEQUENCE [LARGE SCALE GENOMIC DNA]</scope>
    <source>
        <strain evidence="2">BL47</strain>
    </source>
</reference>
<dbReference type="RefSeq" id="WP_091713674.1">
    <property type="nucleotide sequence ID" value="NZ_FNHS01000002.1"/>
</dbReference>
<dbReference type="STRING" id="582672.SAMN05216360_102383"/>
<gene>
    <name evidence="1" type="ORF">SAMN05216360_102383</name>
</gene>
<dbReference type="EMBL" id="FNHS01000002">
    <property type="protein sequence ID" value="SDM54126.1"/>
    <property type="molecule type" value="Genomic_DNA"/>
</dbReference>